<dbReference type="RefSeq" id="WP_206568272.1">
    <property type="nucleotide sequence ID" value="NZ_JAFKCW010000001.1"/>
</dbReference>
<dbReference type="InterPro" id="IPR014710">
    <property type="entry name" value="RmlC-like_jellyroll"/>
</dbReference>
<evidence type="ECO:0000313" key="1">
    <source>
        <dbReference type="EMBL" id="MBN7800320.1"/>
    </source>
</evidence>
<name>A0ABS3BM06_9BACT</name>
<evidence type="ECO:0000313" key="2">
    <source>
        <dbReference type="Proteomes" id="UP000664698"/>
    </source>
</evidence>
<dbReference type="EMBL" id="JAFKCW010000001">
    <property type="protein sequence ID" value="MBN7800320.1"/>
    <property type="molecule type" value="Genomic_DNA"/>
</dbReference>
<proteinExistence type="predicted"/>
<keyword evidence="2" id="KW-1185">Reference proteome</keyword>
<sequence length="159" mass="17813">MKKNVFLTLIMVFIGLHLSAAQGLSSKEFNFLNSESIVWRSFPAFPENVKLAILVGDPAKFEPFIVRVKVPYGEKIMPHIHPEDRIYTVISGVFYIGIGDQYDETELQAYPPGAVVVLPGNTPHFHFAKSGDYITQVYAIGPLGLEYVDKQNDPRVNSK</sequence>
<comment type="caution">
    <text evidence="1">The sequence shown here is derived from an EMBL/GenBank/DDBJ whole genome shotgun (WGS) entry which is preliminary data.</text>
</comment>
<gene>
    <name evidence="1" type="ORF">J0A67_05575</name>
</gene>
<accession>A0ABS3BM06</accession>
<organism evidence="1 2">
    <name type="scientific">Algoriphagus aestuariicola</name>
    <dbReference type="NCBI Taxonomy" id="1852016"/>
    <lineage>
        <taxon>Bacteria</taxon>
        <taxon>Pseudomonadati</taxon>
        <taxon>Bacteroidota</taxon>
        <taxon>Cytophagia</taxon>
        <taxon>Cytophagales</taxon>
        <taxon>Cyclobacteriaceae</taxon>
        <taxon>Algoriphagus</taxon>
    </lineage>
</organism>
<dbReference type="CDD" id="cd06989">
    <property type="entry name" value="cupin_DRT102"/>
    <property type="match status" value="1"/>
</dbReference>
<reference evidence="1 2" key="1">
    <citation type="submission" date="2021-03" db="EMBL/GenBank/DDBJ databases">
        <title>novel species isolated from a fishpond in China.</title>
        <authorList>
            <person name="Lu H."/>
            <person name="Cai Z."/>
        </authorList>
    </citation>
    <scope>NUCLEOTIDE SEQUENCE [LARGE SCALE GENOMIC DNA]</scope>
    <source>
        <strain evidence="1 2">JCM 31546</strain>
    </source>
</reference>
<dbReference type="Proteomes" id="UP000664698">
    <property type="component" value="Unassembled WGS sequence"/>
</dbReference>
<dbReference type="SUPFAM" id="SSF51182">
    <property type="entry name" value="RmlC-like cupins"/>
    <property type="match status" value="1"/>
</dbReference>
<protein>
    <submittedName>
        <fullName evidence="1">Cupin domain-containing protein</fullName>
    </submittedName>
</protein>
<dbReference type="Gene3D" id="2.60.120.10">
    <property type="entry name" value="Jelly Rolls"/>
    <property type="match status" value="1"/>
</dbReference>
<dbReference type="InterPro" id="IPR011051">
    <property type="entry name" value="RmlC_Cupin_sf"/>
</dbReference>